<organism evidence="10 11">
    <name type="scientific">Emcibacter nanhaiensis</name>
    <dbReference type="NCBI Taxonomy" id="1505037"/>
    <lineage>
        <taxon>Bacteria</taxon>
        <taxon>Pseudomonadati</taxon>
        <taxon>Pseudomonadota</taxon>
        <taxon>Alphaproteobacteria</taxon>
        <taxon>Emcibacterales</taxon>
        <taxon>Emcibacteraceae</taxon>
        <taxon>Emcibacter</taxon>
    </lineage>
</organism>
<keyword evidence="3" id="KW-0597">Phosphoprotein</keyword>
<dbReference type="Pfam" id="PF02518">
    <property type="entry name" value="HATPase_c"/>
    <property type="match status" value="1"/>
</dbReference>
<accession>A0A501PN01</accession>
<evidence type="ECO:0000313" key="11">
    <source>
        <dbReference type="Proteomes" id="UP000319148"/>
    </source>
</evidence>
<evidence type="ECO:0000256" key="5">
    <source>
        <dbReference type="ARBA" id="ARBA00022777"/>
    </source>
</evidence>
<sequence length="364" mass="41289">MLQQFWHPYLILFLTVTSVPLAIMFRRSLLPGLNRGHMFFMTGSVYCALVALVLYLEKISPGQQLFIHLTGTEWHASPLVTYTLYIPGIFLIAFGLFNWLPAINEIANEIERRKNVEEELRHLHKHSEQLAIKAEEANQAKSEFLATMSHELRTPLNAVIGYAEFMLLHDIPLDEQRQRNYIQAIRKSGLHLLDLINDILDLAKVEAGKIELSVGDFHVGGMMEECRDFIATLAQKENIKLEIEITDCEFRTDMRLLRQIVINLLSNAVKYNIQGGRVQAAAKVDGDTLEIFVKDNGLGMSPEELKKVMEPFVQVDNSYSRSREGTGLGLTLVSRFACLLNGQVELRSEKHFGTTAIVRLPRLA</sequence>
<dbReference type="Pfam" id="PF00512">
    <property type="entry name" value="HisKA"/>
    <property type="match status" value="1"/>
</dbReference>
<feature type="domain" description="Histidine kinase" evidence="9">
    <location>
        <begin position="147"/>
        <end position="364"/>
    </location>
</feature>
<dbReference type="InterPro" id="IPR005467">
    <property type="entry name" value="His_kinase_dom"/>
</dbReference>
<evidence type="ECO:0000313" key="10">
    <source>
        <dbReference type="EMBL" id="TPD61538.1"/>
    </source>
</evidence>
<protein>
    <recommendedName>
        <fullName evidence="2">histidine kinase</fullName>
        <ecNumber evidence="2">2.7.13.3</ecNumber>
    </recommendedName>
</protein>
<keyword evidence="4" id="KW-0808">Transferase</keyword>
<keyword evidence="11" id="KW-1185">Reference proteome</keyword>
<dbReference type="Gene3D" id="3.30.565.10">
    <property type="entry name" value="Histidine kinase-like ATPase, C-terminal domain"/>
    <property type="match status" value="1"/>
</dbReference>
<dbReference type="InterPro" id="IPR050736">
    <property type="entry name" value="Sensor_HK_Regulatory"/>
</dbReference>
<dbReference type="Gene3D" id="1.10.287.130">
    <property type="match status" value="1"/>
</dbReference>
<reference evidence="11" key="1">
    <citation type="submission" date="2019-06" db="EMBL/GenBank/DDBJ databases">
        <title>The complete genome of Emcibacter congregatus ZYLT.</title>
        <authorList>
            <person name="Zhao Z."/>
        </authorList>
    </citation>
    <scope>NUCLEOTIDE SEQUENCE [LARGE SCALE GENOMIC DNA]</scope>
    <source>
        <strain evidence="11">MCCC 1A06723</strain>
    </source>
</reference>
<feature type="transmembrane region" description="Helical" evidence="8">
    <location>
        <begin position="84"/>
        <end position="103"/>
    </location>
</feature>
<dbReference type="Proteomes" id="UP000319148">
    <property type="component" value="Unassembled WGS sequence"/>
</dbReference>
<comment type="caution">
    <text evidence="10">The sequence shown here is derived from an EMBL/GenBank/DDBJ whole genome shotgun (WGS) entry which is preliminary data.</text>
</comment>
<name>A0A501PN01_9PROT</name>
<dbReference type="InterPro" id="IPR036890">
    <property type="entry name" value="HATPase_C_sf"/>
</dbReference>
<dbReference type="GO" id="GO:0000155">
    <property type="term" value="F:phosphorelay sensor kinase activity"/>
    <property type="evidence" value="ECO:0007669"/>
    <property type="project" value="InterPro"/>
</dbReference>
<keyword evidence="8" id="KW-0472">Membrane</keyword>
<dbReference type="SUPFAM" id="SSF47384">
    <property type="entry name" value="Homodimeric domain of signal transducing histidine kinase"/>
    <property type="match status" value="1"/>
</dbReference>
<evidence type="ECO:0000256" key="3">
    <source>
        <dbReference type="ARBA" id="ARBA00022553"/>
    </source>
</evidence>
<dbReference type="PRINTS" id="PR00344">
    <property type="entry name" value="BCTRLSENSOR"/>
</dbReference>
<dbReference type="EC" id="2.7.13.3" evidence="2"/>
<comment type="catalytic activity">
    <reaction evidence="1">
        <text>ATP + protein L-histidine = ADP + protein N-phospho-L-histidine.</text>
        <dbReference type="EC" id="2.7.13.3"/>
    </reaction>
</comment>
<evidence type="ECO:0000259" key="9">
    <source>
        <dbReference type="PROSITE" id="PS50109"/>
    </source>
</evidence>
<dbReference type="PANTHER" id="PTHR43711">
    <property type="entry name" value="TWO-COMPONENT HISTIDINE KINASE"/>
    <property type="match status" value="1"/>
</dbReference>
<feature type="transmembrane region" description="Helical" evidence="8">
    <location>
        <begin position="37"/>
        <end position="56"/>
    </location>
</feature>
<keyword evidence="8" id="KW-1133">Transmembrane helix</keyword>
<dbReference type="SUPFAM" id="SSF55874">
    <property type="entry name" value="ATPase domain of HSP90 chaperone/DNA topoisomerase II/histidine kinase"/>
    <property type="match status" value="1"/>
</dbReference>
<dbReference type="InterPro" id="IPR036097">
    <property type="entry name" value="HisK_dim/P_sf"/>
</dbReference>
<evidence type="ECO:0000256" key="8">
    <source>
        <dbReference type="SAM" id="Phobius"/>
    </source>
</evidence>
<dbReference type="PROSITE" id="PS50109">
    <property type="entry name" value="HIS_KIN"/>
    <property type="match status" value="1"/>
</dbReference>
<dbReference type="AlphaFoldDB" id="A0A501PN01"/>
<dbReference type="SMART" id="SM00387">
    <property type="entry name" value="HATPase_c"/>
    <property type="match status" value="1"/>
</dbReference>
<dbReference type="SMART" id="SM00388">
    <property type="entry name" value="HisKA"/>
    <property type="match status" value="1"/>
</dbReference>
<evidence type="ECO:0000256" key="6">
    <source>
        <dbReference type="ARBA" id="ARBA00023012"/>
    </source>
</evidence>
<keyword evidence="8" id="KW-0812">Transmembrane</keyword>
<dbReference type="InterPro" id="IPR003661">
    <property type="entry name" value="HisK_dim/P_dom"/>
</dbReference>
<dbReference type="EMBL" id="VFIY01000005">
    <property type="protein sequence ID" value="TPD61538.1"/>
    <property type="molecule type" value="Genomic_DNA"/>
</dbReference>
<dbReference type="CDD" id="cd00082">
    <property type="entry name" value="HisKA"/>
    <property type="match status" value="1"/>
</dbReference>
<dbReference type="PANTHER" id="PTHR43711:SF1">
    <property type="entry name" value="HISTIDINE KINASE 1"/>
    <property type="match status" value="1"/>
</dbReference>
<dbReference type="OrthoDB" id="9813151at2"/>
<feature type="coiled-coil region" evidence="7">
    <location>
        <begin position="106"/>
        <end position="143"/>
    </location>
</feature>
<evidence type="ECO:0000256" key="1">
    <source>
        <dbReference type="ARBA" id="ARBA00000085"/>
    </source>
</evidence>
<gene>
    <name evidence="10" type="ORF">FIV46_04835</name>
</gene>
<evidence type="ECO:0000256" key="4">
    <source>
        <dbReference type="ARBA" id="ARBA00022679"/>
    </source>
</evidence>
<dbReference type="InterPro" id="IPR004358">
    <property type="entry name" value="Sig_transdc_His_kin-like_C"/>
</dbReference>
<keyword evidence="6" id="KW-0902">Two-component regulatory system</keyword>
<evidence type="ECO:0000256" key="7">
    <source>
        <dbReference type="SAM" id="Coils"/>
    </source>
</evidence>
<proteinExistence type="predicted"/>
<keyword evidence="5 10" id="KW-0418">Kinase</keyword>
<feature type="transmembrane region" description="Helical" evidence="8">
    <location>
        <begin position="6"/>
        <end position="25"/>
    </location>
</feature>
<dbReference type="InterPro" id="IPR003594">
    <property type="entry name" value="HATPase_dom"/>
</dbReference>
<keyword evidence="7" id="KW-0175">Coiled coil</keyword>
<evidence type="ECO:0000256" key="2">
    <source>
        <dbReference type="ARBA" id="ARBA00012438"/>
    </source>
</evidence>